<evidence type="ECO:0000313" key="2">
    <source>
        <dbReference type="Proteomes" id="UP000323824"/>
    </source>
</evidence>
<dbReference type="AlphaFoldDB" id="A0A5C1QFJ0"/>
<dbReference type="RefSeq" id="WP_149569124.1">
    <property type="nucleotide sequence ID" value="NZ_CP035807.1"/>
</dbReference>
<reference evidence="1 2" key="1">
    <citation type="submission" date="2019-02" db="EMBL/GenBank/DDBJ databases">
        <authorList>
            <person name="Fomenkov A."/>
            <person name="Dubinina G."/>
            <person name="Grabovich M."/>
            <person name="Vincze T."/>
            <person name="Roberts R.J."/>
        </authorList>
    </citation>
    <scope>NUCLEOTIDE SEQUENCE [LARGE SCALE GENOMIC DNA]</scope>
    <source>
        <strain evidence="1 2">P</strain>
    </source>
</reference>
<protein>
    <submittedName>
        <fullName evidence="1">Uncharacterized protein</fullName>
    </submittedName>
</protein>
<accession>A0A5C1QFJ0</accession>
<organism evidence="1 2">
    <name type="scientific">Thiospirochaeta perfilievii</name>
    <dbReference type="NCBI Taxonomy" id="252967"/>
    <lineage>
        <taxon>Bacteria</taxon>
        <taxon>Pseudomonadati</taxon>
        <taxon>Spirochaetota</taxon>
        <taxon>Spirochaetia</taxon>
        <taxon>Spirochaetales</taxon>
        <taxon>Spirochaetaceae</taxon>
        <taxon>Thiospirochaeta</taxon>
    </lineage>
</organism>
<name>A0A5C1QFJ0_9SPIO</name>
<gene>
    <name evidence="1" type="ORF">EW093_14700</name>
</gene>
<keyword evidence="2" id="KW-1185">Reference proteome</keyword>
<dbReference type="Proteomes" id="UP000323824">
    <property type="component" value="Chromosome"/>
</dbReference>
<evidence type="ECO:0000313" key="1">
    <source>
        <dbReference type="EMBL" id="QEN05890.1"/>
    </source>
</evidence>
<sequence>MSLDLEERELLSLYFFLSDKEELPEQVDSYLLKLEKKVFNCFSVMDIEMYRKNYDDKGKI</sequence>
<dbReference type="EMBL" id="CP035807">
    <property type="protein sequence ID" value="QEN05890.1"/>
    <property type="molecule type" value="Genomic_DNA"/>
</dbReference>
<reference evidence="1 2" key="2">
    <citation type="submission" date="2019-09" db="EMBL/GenBank/DDBJ databases">
        <title>Complete Genome Sequence and Methylome Analysis of free living Spirochaetas.</title>
        <authorList>
            <person name="Leshcheva N."/>
            <person name="Mikheeva N."/>
        </authorList>
    </citation>
    <scope>NUCLEOTIDE SEQUENCE [LARGE SCALE GENOMIC DNA]</scope>
    <source>
        <strain evidence="1 2">P</strain>
    </source>
</reference>
<proteinExistence type="predicted"/>
<dbReference type="KEGG" id="sper:EW093_14700"/>